<dbReference type="EMBL" id="CP003788">
    <property type="protein sequence ID" value="AFR07341.1"/>
    <property type="molecule type" value="Genomic_DNA"/>
</dbReference>
<dbReference type="Proteomes" id="UP000003779">
    <property type="component" value="Chromosome"/>
</dbReference>
<dbReference type="HOGENOM" id="CLU_3155423_0_0_11"/>
<evidence type="ECO:0000313" key="3">
    <source>
        <dbReference type="Proteomes" id="UP000003779"/>
    </source>
</evidence>
<gene>
    <name evidence="2" type="ordered locus">B005_1244</name>
</gene>
<proteinExistence type="predicted"/>
<dbReference type="STRING" id="1205910.B005_1244"/>
<reference evidence="2 3" key="1">
    <citation type="journal article" date="2012" name="J. Bacteriol.">
        <title>Whole-Genome Sequence of Nocardiopsis alba Strain ATCC BAA-2165, Associated with Honeybees.</title>
        <authorList>
            <person name="Qiao J."/>
            <person name="Chen L."/>
            <person name="Li Y."/>
            <person name="Wang J."/>
            <person name="Zhang W."/>
            <person name="Chen S."/>
        </authorList>
    </citation>
    <scope>NUCLEOTIDE SEQUENCE [LARGE SCALE GENOMIC DNA]</scope>
    <source>
        <strain evidence="3">ATCC BAA-2165 / BE74</strain>
    </source>
</reference>
<dbReference type="AlphaFoldDB" id="J7L3L9"/>
<evidence type="ECO:0000313" key="2">
    <source>
        <dbReference type="EMBL" id="AFR07341.1"/>
    </source>
</evidence>
<feature type="compositionally biased region" description="Polar residues" evidence="1">
    <location>
        <begin position="36"/>
        <end position="48"/>
    </location>
</feature>
<sequence>MARPTPPRLVSTEPSPGSPGERTTGEEHTMPVLVSTPHQSPSFATGES</sequence>
<dbReference type="PATRIC" id="fig|1205910.3.peg.1184"/>
<protein>
    <submittedName>
        <fullName evidence="2">Uncharacterized protein</fullName>
    </submittedName>
</protein>
<organism evidence="2 3">
    <name type="scientific">Nocardiopsis alba (strain ATCC BAA-2165 / BE74)</name>
    <dbReference type="NCBI Taxonomy" id="1205910"/>
    <lineage>
        <taxon>Bacteria</taxon>
        <taxon>Bacillati</taxon>
        <taxon>Actinomycetota</taxon>
        <taxon>Actinomycetes</taxon>
        <taxon>Streptosporangiales</taxon>
        <taxon>Nocardiopsidaceae</taxon>
        <taxon>Nocardiopsis</taxon>
    </lineage>
</organism>
<name>J7L3L9_NOCAA</name>
<feature type="region of interest" description="Disordered" evidence="1">
    <location>
        <begin position="1"/>
        <end position="48"/>
    </location>
</feature>
<reference evidence="3" key="2">
    <citation type="submission" date="2012-08" db="EMBL/GenBank/DDBJ databases">
        <title>Whole-genome sequence of Nocardiopsis alba strain ATCC BAA-2165 associated with honeybees.</title>
        <authorList>
            <person name="Qiao J."/>
            <person name="Chen L."/>
            <person name="Li Y."/>
            <person name="Wang J."/>
            <person name="Zhang W."/>
            <person name="Chen S."/>
        </authorList>
    </citation>
    <scope>NUCLEOTIDE SEQUENCE [LARGE SCALE GENOMIC DNA]</scope>
    <source>
        <strain evidence="3">ATCC BAA-2165 / BE74</strain>
    </source>
</reference>
<evidence type="ECO:0000256" key="1">
    <source>
        <dbReference type="SAM" id="MobiDB-lite"/>
    </source>
</evidence>
<dbReference type="KEGG" id="nal:B005_1244"/>
<accession>J7L3L9</accession>